<evidence type="ECO:0000256" key="1">
    <source>
        <dbReference type="SAM" id="Phobius"/>
    </source>
</evidence>
<feature type="transmembrane region" description="Helical" evidence="1">
    <location>
        <begin position="6"/>
        <end position="25"/>
    </location>
</feature>
<dbReference type="Proteomes" id="UP000077154">
    <property type="component" value="Unassembled WGS sequence"/>
</dbReference>
<keyword evidence="1" id="KW-1133">Transmembrane helix</keyword>
<gene>
    <name evidence="2" type="ORF">VC83_07706</name>
</gene>
<dbReference type="OrthoDB" id="3435269at2759"/>
<reference evidence="2" key="1">
    <citation type="submission" date="2016-03" db="EMBL/GenBank/DDBJ databases">
        <title>Updated assembly of Pseudogymnoascus destructans, the fungus causing white-nose syndrome of bats.</title>
        <authorList>
            <person name="Palmer J.M."/>
            <person name="Drees K.P."/>
            <person name="Foster J.T."/>
            <person name="Lindner D.L."/>
        </authorList>
    </citation>
    <scope>NUCLEOTIDE SEQUENCE [LARGE SCALE GENOMIC DNA]</scope>
    <source>
        <strain evidence="2">20631-21</strain>
    </source>
</reference>
<name>A0A177A3H9_9PEZI</name>
<dbReference type="AlphaFoldDB" id="A0A177A3H9"/>
<dbReference type="VEuPathDB" id="FungiDB:GMDG_01763"/>
<organism evidence="2">
    <name type="scientific">Pseudogymnoascus destructans</name>
    <dbReference type="NCBI Taxonomy" id="655981"/>
    <lineage>
        <taxon>Eukaryota</taxon>
        <taxon>Fungi</taxon>
        <taxon>Dikarya</taxon>
        <taxon>Ascomycota</taxon>
        <taxon>Pezizomycotina</taxon>
        <taxon>Leotiomycetes</taxon>
        <taxon>Thelebolales</taxon>
        <taxon>Thelebolaceae</taxon>
        <taxon>Pseudogymnoascus</taxon>
    </lineage>
</organism>
<evidence type="ECO:0000313" key="2">
    <source>
        <dbReference type="EMBL" id="OAF55494.1"/>
    </source>
</evidence>
<protein>
    <submittedName>
        <fullName evidence="2">Uncharacterized protein</fullName>
    </submittedName>
</protein>
<sequence length="164" mass="17987">MPSLLIYAVTALITYIAYIQLHALFRTVVRKAPPVASNSWWAFLSGKSVPGSVLIEQFYEKYSKNNEAFMAGGHYVLPPSVFAAIRKIPDRMANSTPANEDGLVLEPFLGHDNTDIIHLVRTSITRSVDAMIAPLTTEIHTSLSFFLPPHPPQPSSPAKKSGTP</sequence>
<dbReference type="RefSeq" id="XP_024320794.1">
    <property type="nucleotide sequence ID" value="XM_024471272.1"/>
</dbReference>
<accession>A0A177A3H9</accession>
<dbReference type="EMBL" id="KV441408">
    <property type="protein sequence ID" value="OAF55494.1"/>
    <property type="molecule type" value="Genomic_DNA"/>
</dbReference>
<keyword evidence="1" id="KW-0472">Membrane</keyword>
<dbReference type="GeneID" id="36290750"/>
<keyword evidence="1" id="KW-0812">Transmembrane</keyword>
<proteinExistence type="predicted"/>